<reference evidence="16 17" key="1">
    <citation type="submission" date="2019-09" db="EMBL/GenBank/DDBJ databases">
        <title>Ecophysiology of the spiral-shaped methanotroph Methylospira mobilis as revealed by the complete genome sequence.</title>
        <authorList>
            <person name="Oshkin I.Y."/>
            <person name="Dedysh S.N."/>
            <person name="Miroshnikov K."/>
            <person name="Danilova O.V."/>
            <person name="Hakobyan A."/>
            <person name="Liesack W."/>
        </authorList>
    </citation>
    <scope>NUCLEOTIDE SEQUENCE [LARGE SCALE GENOMIC DNA]</scope>
    <source>
        <strain evidence="16 17">Shm1</strain>
    </source>
</reference>
<dbReference type="InterPro" id="IPR002898">
    <property type="entry name" value="MotA_ExbB_proton_chnl"/>
</dbReference>
<keyword evidence="3" id="KW-0813">Transport</keyword>
<dbReference type="Pfam" id="PF01618">
    <property type="entry name" value="MotA_ExbB"/>
    <property type="match status" value="1"/>
</dbReference>
<dbReference type="GO" id="GO:0005886">
    <property type="term" value="C:plasma membrane"/>
    <property type="evidence" value="ECO:0007669"/>
    <property type="project" value="UniProtKB-SubCell"/>
</dbReference>
<evidence type="ECO:0000313" key="17">
    <source>
        <dbReference type="Proteomes" id="UP000325755"/>
    </source>
</evidence>
<evidence type="ECO:0000256" key="6">
    <source>
        <dbReference type="ARBA" id="ARBA00022519"/>
    </source>
</evidence>
<keyword evidence="16" id="KW-0282">Flagellum</keyword>
<feature type="domain" description="Motility protein A N-terminal" evidence="15">
    <location>
        <begin position="4"/>
        <end position="93"/>
    </location>
</feature>
<dbReference type="AlphaFoldDB" id="A0A5Q0BJN9"/>
<keyword evidence="17" id="KW-1185">Reference proteome</keyword>
<keyword evidence="8" id="KW-0283">Flagellar rotation</keyword>
<keyword evidence="16" id="KW-0969">Cilium</keyword>
<protein>
    <submittedName>
        <fullName evidence="16">Flagellar motor stator protein MotA</fullName>
    </submittedName>
</protein>
<feature type="transmembrane region" description="Helical" evidence="13">
    <location>
        <begin position="174"/>
        <end position="193"/>
    </location>
</feature>
<evidence type="ECO:0000256" key="7">
    <source>
        <dbReference type="ARBA" id="ARBA00022692"/>
    </source>
</evidence>
<dbReference type="KEGG" id="mmob:F6R98_07110"/>
<sequence>MLVIAGYAIVLFSVFGGFAMEGGHLAALFQPVELLMIGGAALGAFMVGNSPKAISATLKALPSVLKSSRYTKELYLELMSLLYDLLQKARRDGLMAIEGDIESPEHSAIFGNYKGIMEDQHLLDFITDYLRLMISGKMDAFQIENLMDNELETHHHEGEVPVHTLAKMGDGMPAFGIVAAVMGVVNTMGHIGVPPAELGHLIAAALVGTFLGILLSYGFVGPLSSLLEQKLHESTKMLQCVKVTLIASLNGYAPAIAVEFGRKVLFSTERPSFLELESHVKQTK</sequence>
<keyword evidence="7 13" id="KW-0812">Transmembrane</keyword>
<keyword evidence="16" id="KW-0966">Cell projection</keyword>
<evidence type="ECO:0000256" key="1">
    <source>
        <dbReference type="ARBA" id="ARBA00004429"/>
    </source>
</evidence>
<organism evidence="16 17">
    <name type="scientific">Candidatus Methylospira mobilis</name>
    <dbReference type="NCBI Taxonomy" id="1808979"/>
    <lineage>
        <taxon>Bacteria</taxon>
        <taxon>Pseudomonadati</taxon>
        <taxon>Pseudomonadota</taxon>
        <taxon>Gammaproteobacteria</taxon>
        <taxon>Methylococcales</taxon>
        <taxon>Methylococcaceae</taxon>
        <taxon>Candidatus Methylospira</taxon>
    </lineage>
</organism>
<proteinExistence type="inferred from homology"/>
<dbReference type="RefSeq" id="WP_153248415.1">
    <property type="nucleotide sequence ID" value="NZ_CP044205.1"/>
</dbReference>
<evidence type="ECO:0000259" key="15">
    <source>
        <dbReference type="Pfam" id="PF20560"/>
    </source>
</evidence>
<feature type="transmembrane region" description="Helical" evidence="13">
    <location>
        <begin position="199"/>
        <end position="220"/>
    </location>
</feature>
<dbReference type="GO" id="GO:0071978">
    <property type="term" value="P:bacterial-type flagellum-dependent swarming motility"/>
    <property type="evidence" value="ECO:0007669"/>
    <property type="project" value="InterPro"/>
</dbReference>
<dbReference type="GO" id="GO:1902600">
    <property type="term" value="P:proton transmembrane transport"/>
    <property type="evidence" value="ECO:0007669"/>
    <property type="project" value="UniProtKB-KW"/>
</dbReference>
<keyword evidence="9" id="KW-0375">Hydrogen ion transport</keyword>
<evidence type="ECO:0000256" key="2">
    <source>
        <dbReference type="ARBA" id="ARBA00008038"/>
    </source>
</evidence>
<keyword evidence="11" id="KW-0406">Ion transport</keyword>
<evidence type="ECO:0000256" key="12">
    <source>
        <dbReference type="ARBA" id="ARBA00023136"/>
    </source>
</evidence>
<dbReference type="PROSITE" id="PS01307">
    <property type="entry name" value="MOTA"/>
    <property type="match status" value="1"/>
</dbReference>
<name>A0A5Q0BJN9_9GAMM</name>
<dbReference type="InterPro" id="IPR046786">
    <property type="entry name" value="MotA_N"/>
</dbReference>
<evidence type="ECO:0000256" key="9">
    <source>
        <dbReference type="ARBA" id="ARBA00022781"/>
    </source>
</evidence>
<dbReference type="EMBL" id="CP044205">
    <property type="protein sequence ID" value="QFY42421.1"/>
    <property type="molecule type" value="Genomic_DNA"/>
</dbReference>
<keyword evidence="10 13" id="KW-1133">Transmembrane helix</keyword>
<feature type="domain" description="MotA/TolQ/ExbB proton channel" evidence="14">
    <location>
        <begin position="125"/>
        <end position="238"/>
    </location>
</feature>
<evidence type="ECO:0000256" key="13">
    <source>
        <dbReference type="SAM" id="Phobius"/>
    </source>
</evidence>
<keyword evidence="6" id="KW-0997">Cell inner membrane</keyword>
<evidence type="ECO:0000256" key="3">
    <source>
        <dbReference type="ARBA" id="ARBA00022448"/>
    </source>
</evidence>
<accession>A0A5Q0BJN9</accession>
<comment type="similarity">
    <text evidence="2">Belongs to the MotA family.</text>
</comment>
<dbReference type="InterPro" id="IPR047055">
    <property type="entry name" value="MotA-like"/>
</dbReference>
<feature type="transmembrane region" description="Helical" evidence="13">
    <location>
        <begin position="26"/>
        <end position="47"/>
    </location>
</feature>
<evidence type="ECO:0000313" key="16">
    <source>
        <dbReference type="EMBL" id="QFY42421.1"/>
    </source>
</evidence>
<comment type="subcellular location">
    <subcellularLocation>
        <location evidence="1">Cell inner membrane</location>
        <topology evidence="1">Multi-pass membrane protein</topology>
    </subcellularLocation>
</comment>
<dbReference type="NCBIfam" id="TIGR03818">
    <property type="entry name" value="MotA1"/>
    <property type="match status" value="1"/>
</dbReference>
<dbReference type="Proteomes" id="UP000325755">
    <property type="component" value="Chromosome"/>
</dbReference>
<keyword evidence="12 13" id="KW-0472">Membrane</keyword>
<evidence type="ECO:0000256" key="8">
    <source>
        <dbReference type="ARBA" id="ARBA00022779"/>
    </source>
</evidence>
<dbReference type="PANTHER" id="PTHR30433:SF4">
    <property type="entry name" value="MOTILITY PROTEIN A"/>
    <property type="match status" value="1"/>
</dbReference>
<dbReference type="FunCoup" id="A0A5Q0BJN9">
    <property type="interactions" value="333"/>
</dbReference>
<dbReference type="InterPro" id="IPR022522">
    <property type="entry name" value="Flagellar_motor_stator_MotA"/>
</dbReference>
<dbReference type="Pfam" id="PF20560">
    <property type="entry name" value="MotA_N"/>
    <property type="match status" value="1"/>
</dbReference>
<evidence type="ECO:0000256" key="10">
    <source>
        <dbReference type="ARBA" id="ARBA00022989"/>
    </source>
</evidence>
<dbReference type="PANTHER" id="PTHR30433">
    <property type="entry name" value="CHEMOTAXIS PROTEIN MOTA"/>
    <property type="match status" value="1"/>
</dbReference>
<dbReference type="InterPro" id="IPR000540">
    <property type="entry name" value="Flag_MotA_CS"/>
</dbReference>
<keyword evidence="5" id="KW-0145">Chemotaxis</keyword>
<evidence type="ECO:0000256" key="11">
    <source>
        <dbReference type="ARBA" id="ARBA00023065"/>
    </source>
</evidence>
<evidence type="ECO:0000256" key="4">
    <source>
        <dbReference type="ARBA" id="ARBA00022475"/>
    </source>
</evidence>
<gene>
    <name evidence="16" type="primary">motA</name>
    <name evidence="16" type="ORF">F6R98_07110</name>
</gene>
<keyword evidence="4" id="KW-1003">Cell membrane</keyword>
<evidence type="ECO:0000256" key="5">
    <source>
        <dbReference type="ARBA" id="ARBA00022500"/>
    </source>
</evidence>
<dbReference type="GO" id="GO:0006935">
    <property type="term" value="P:chemotaxis"/>
    <property type="evidence" value="ECO:0007669"/>
    <property type="project" value="UniProtKB-KW"/>
</dbReference>
<evidence type="ECO:0000259" key="14">
    <source>
        <dbReference type="Pfam" id="PF01618"/>
    </source>
</evidence>
<dbReference type="OrthoDB" id="9782603at2"/>
<dbReference type="InParanoid" id="A0A5Q0BJN9"/>